<evidence type="ECO:0008006" key="4">
    <source>
        <dbReference type="Google" id="ProtNLM"/>
    </source>
</evidence>
<dbReference type="Proteomes" id="UP000245880">
    <property type="component" value="Unassembled WGS sequence"/>
</dbReference>
<accession>A0A316AAN7</accession>
<evidence type="ECO:0000313" key="3">
    <source>
        <dbReference type="Proteomes" id="UP000245880"/>
    </source>
</evidence>
<organism evidence="2 3">
    <name type="scientific">Dyadobacter jejuensis</name>
    <dbReference type="NCBI Taxonomy" id="1082580"/>
    <lineage>
        <taxon>Bacteria</taxon>
        <taxon>Pseudomonadati</taxon>
        <taxon>Bacteroidota</taxon>
        <taxon>Cytophagia</taxon>
        <taxon>Cytophagales</taxon>
        <taxon>Spirosomataceae</taxon>
        <taxon>Dyadobacter</taxon>
    </lineage>
</organism>
<dbReference type="AlphaFoldDB" id="A0A316AAN7"/>
<reference evidence="2 3" key="1">
    <citation type="submission" date="2018-03" db="EMBL/GenBank/DDBJ databases">
        <title>Genomic Encyclopedia of Archaeal and Bacterial Type Strains, Phase II (KMG-II): from individual species to whole genera.</title>
        <authorList>
            <person name="Goeker M."/>
        </authorList>
    </citation>
    <scope>NUCLEOTIDE SEQUENCE [LARGE SCALE GENOMIC DNA]</scope>
    <source>
        <strain evidence="2 3">DSM 100346</strain>
    </source>
</reference>
<dbReference type="EMBL" id="QGDT01000018">
    <property type="protein sequence ID" value="PWJ54268.1"/>
    <property type="molecule type" value="Genomic_DNA"/>
</dbReference>
<dbReference type="OrthoDB" id="676347at2"/>
<proteinExistence type="predicted"/>
<comment type="caution">
    <text evidence="2">The sequence shown here is derived from an EMBL/GenBank/DDBJ whole genome shotgun (WGS) entry which is preliminary data.</text>
</comment>
<gene>
    <name evidence="2" type="ORF">CLV98_11830</name>
</gene>
<feature type="signal peptide" evidence="1">
    <location>
        <begin position="1"/>
        <end position="24"/>
    </location>
</feature>
<name>A0A316AAN7_9BACT</name>
<evidence type="ECO:0000313" key="2">
    <source>
        <dbReference type="EMBL" id="PWJ54268.1"/>
    </source>
</evidence>
<keyword evidence="3" id="KW-1185">Reference proteome</keyword>
<sequence length="133" mass="14626">MKTFNKLALLVTVALLTFACSSQMKLINSSVVPAATGSVKVKQDKNKNYGIEVEVRNLAQPDQLTPSRSHYVVWMDAQNVSAKKLGLMRISSKGLKGSLSTVSAQEPKKIFITAEKDEDVRYPSSFVVFSTDK</sequence>
<feature type="chain" id="PRO_5016411997" description="Anti-sigma-K factor rskA" evidence="1">
    <location>
        <begin position="25"/>
        <end position="133"/>
    </location>
</feature>
<protein>
    <recommendedName>
        <fullName evidence="4">Anti-sigma-K factor rskA</fullName>
    </recommendedName>
</protein>
<dbReference type="RefSeq" id="WP_109677882.1">
    <property type="nucleotide sequence ID" value="NZ_QGDT01000018.1"/>
</dbReference>
<dbReference type="PROSITE" id="PS51257">
    <property type="entry name" value="PROKAR_LIPOPROTEIN"/>
    <property type="match status" value="1"/>
</dbReference>
<keyword evidence="1" id="KW-0732">Signal</keyword>
<evidence type="ECO:0000256" key="1">
    <source>
        <dbReference type="SAM" id="SignalP"/>
    </source>
</evidence>